<dbReference type="AlphaFoldDB" id="A0A6J5TKW1"/>
<evidence type="ECO:0000313" key="3">
    <source>
        <dbReference type="EMBL" id="CAB4264433.1"/>
    </source>
</evidence>
<dbReference type="Gene3D" id="3.40.1160.10">
    <property type="entry name" value="Acetylglutamate kinase-like"/>
    <property type="match status" value="1"/>
</dbReference>
<evidence type="ECO:0000313" key="5">
    <source>
        <dbReference type="Proteomes" id="UP000507222"/>
    </source>
</evidence>
<dbReference type="GO" id="GO:0006526">
    <property type="term" value="P:L-arginine biosynthetic process"/>
    <property type="evidence" value="ECO:0007669"/>
    <property type="project" value="InterPro"/>
</dbReference>
<keyword evidence="1" id="KW-0808">Transferase</keyword>
<dbReference type="EMBL" id="CAEKKB010000001">
    <property type="protein sequence ID" value="CAB4295055.1"/>
    <property type="molecule type" value="Genomic_DNA"/>
</dbReference>
<dbReference type="PANTHER" id="PTHR30602">
    <property type="entry name" value="AMINO-ACID ACETYLTRANSFERASE"/>
    <property type="match status" value="1"/>
</dbReference>
<dbReference type="EMBL" id="CAEKDK010000001">
    <property type="protein sequence ID" value="CAB4264433.1"/>
    <property type="molecule type" value="Genomic_DNA"/>
</dbReference>
<reference evidence="3 5" key="2">
    <citation type="submission" date="2020-05" db="EMBL/GenBank/DDBJ databases">
        <authorList>
            <person name="Campoy J."/>
            <person name="Schneeberger K."/>
            <person name="Spophaly S."/>
        </authorList>
    </citation>
    <scope>NUCLEOTIDE SEQUENCE [LARGE SCALE GENOMIC DNA]</scope>
    <source>
        <strain evidence="3">PruArmRojPasFocal</strain>
    </source>
</reference>
<sequence>MAATSFLGTHLTITTIAIKLHSTTRHCSLTRTPKPSCLSSMVNNGIAKGKMVVSSTLFKCNKRYHNHMEIYDSAEEEEHVQFEWWFREAWPYLWAHRGGTFVIIIYGEVASNPNYLNPLLKDIAFLHHLGIRFVLVLAAHVEIYKLLAGRGKKPLFVGPYIVTNPETLDAAKEAAGRICSNIEVVLSTMPSVSNI</sequence>
<dbReference type="InterPro" id="IPR010167">
    <property type="entry name" value="NH2A_AcTrfase"/>
</dbReference>
<dbReference type="Proteomes" id="UP000507222">
    <property type="component" value="Unassembled WGS sequence"/>
</dbReference>
<dbReference type="Proteomes" id="UP000507245">
    <property type="component" value="Unassembled WGS sequence"/>
</dbReference>
<reference evidence="6" key="1">
    <citation type="journal article" date="2020" name="Genome Biol.">
        <title>Gamete binning: chromosome-level and haplotype-resolved genome assembly enabled by high-throughput single-cell sequencing of gamete genomes.</title>
        <authorList>
            <person name="Campoy J.A."/>
            <person name="Sun H."/>
            <person name="Goel M."/>
            <person name="Jiao W.-B."/>
            <person name="Folz-Donahue K."/>
            <person name="Wang N."/>
            <person name="Rubio M."/>
            <person name="Liu C."/>
            <person name="Kukat C."/>
            <person name="Ruiz D."/>
            <person name="Huettel B."/>
            <person name="Schneeberger K."/>
        </authorList>
    </citation>
    <scope>NUCLEOTIDE SEQUENCE [LARGE SCALE GENOMIC DNA]</scope>
    <source>
        <strain evidence="6">cv. Rojo Pasion</strain>
    </source>
</reference>
<gene>
    <name evidence="3" type="ORF">CURHAP_LOCUS6225</name>
    <name evidence="4" type="ORF">ORAREDHAP_LOCUS6282</name>
</gene>
<dbReference type="OrthoDB" id="1002190at2759"/>
<keyword evidence="6" id="KW-1185">Reference proteome</keyword>
<evidence type="ECO:0000256" key="2">
    <source>
        <dbReference type="ARBA" id="ARBA00023315"/>
    </source>
</evidence>
<organism evidence="3 5">
    <name type="scientific">Prunus armeniaca</name>
    <name type="common">Apricot</name>
    <name type="synonym">Armeniaca vulgaris</name>
    <dbReference type="NCBI Taxonomy" id="36596"/>
    <lineage>
        <taxon>Eukaryota</taxon>
        <taxon>Viridiplantae</taxon>
        <taxon>Streptophyta</taxon>
        <taxon>Embryophyta</taxon>
        <taxon>Tracheophyta</taxon>
        <taxon>Spermatophyta</taxon>
        <taxon>Magnoliopsida</taxon>
        <taxon>eudicotyledons</taxon>
        <taxon>Gunneridae</taxon>
        <taxon>Pentapetalae</taxon>
        <taxon>rosids</taxon>
        <taxon>fabids</taxon>
        <taxon>Rosales</taxon>
        <taxon>Rosaceae</taxon>
        <taxon>Amygdaloideae</taxon>
        <taxon>Amygdaleae</taxon>
        <taxon>Prunus</taxon>
    </lineage>
</organism>
<dbReference type="GO" id="GO:0005737">
    <property type="term" value="C:cytoplasm"/>
    <property type="evidence" value="ECO:0007669"/>
    <property type="project" value="InterPro"/>
</dbReference>
<evidence type="ECO:0000256" key="1">
    <source>
        <dbReference type="ARBA" id="ARBA00022679"/>
    </source>
</evidence>
<proteinExistence type="predicted"/>
<dbReference type="PANTHER" id="PTHR30602:SF12">
    <property type="entry name" value="AMINO-ACID ACETYLTRANSFERASE NAGS1, CHLOROPLASTIC-RELATED"/>
    <property type="match status" value="1"/>
</dbReference>
<dbReference type="SUPFAM" id="SSF53633">
    <property type="entry name" value="Carbamate kinase-like"/>
    <property type="match status" value="1"/>
</dbReference>
<dbReference type="InterPro" id="IPR036393">
    <property type="entry name" value="AceGlu_kinase-like_sf"/>
</dbReference>
<evidence type="ECO:0000313" key="4">
    <source>
        <dbReference type="EMBL" id="CAB4295055.1"/>
    </source>
</evidence>
<keyword evidence="2" id="KW-0012">Acyltransferase</keyword>
<protein>
    <submittedName>
        <fullName evidence="3">Uncharacterized protein</fullName>
    </submittedName>
</protein>
<name>A0A6J5TKW1_PRUAR</name>
<accession>A0A6J5TKW1</accession>
<dbReference type="GO" id="GO:0004042">
    <property type="term" value="F:L-glutamate N-acetyltransferase activity"/>
    <property type="evidence" value="ECO:0007669"/>
    <property type="project" value="InterPro"/>
</dbReference>
<evidence type="ECO:0000313" key="6">
    <source>
        <dbReference type="Proteomes" id="UP000507245"/>
    </source>
</evidence>